<organism evidence="2 3">
    <name type="scientific">Streptomyces antioxidans</name>
    <dbReference type="NCBI Taxonomy" id="1507734"/>
    <lineage>
        <taxon>Bacteria</taxon>
        <taxon>Bacillati</taxon>
        <taxon>Actinomycetota</taxon>
        <taxon>Actinomycetes</taxon>
        <taxon>Kitasatosporales</taxon>
        <taxon>Streptomycetaceae</taxon>
        <taxon>Streptomyces</taxon>
    </lineage>
</organism>
<dbReference type="EMBL" id="LAKD02000123">
    <property type="protein sequence ID" value="OPF71061.1"/>
    <property type="molecule type" value="Genomic_DNA"/>
</dbReference>
<accession>A0A1V4CUK0</accession>
<name>A0A1V4CUK0_9ACTN</name>
<comment type="caution">
    <text evidence="2">The sequence shown here is derived from an EMBL/GenBank/DDBJ whole genome shotgun (WGS) entry which is preliminary data.</text>
</comment>
<gene>
    <name evidence="2" type="ORF">VT50_0235280</name>
</gene>
<dbReference type="Proteomes" id="UP000033615">
    <property type="component" value="Unassembled WGS sequence"/>
</dbReference>
<reference evidence="2" key="1">
    <citation type="submission" date="2016-12" db="EMBL/GenBank/DDBJ databases">
        <title>Genome sequence of Streptomyces antioxidans MUSC 164.</title>
        <authorList>
            <person name="Lee L.-H."/>
            <person name="Ser H.-L."/>
        </authorList>
    </citation>
    <scope>NUCLEOTIDE SEQUENCE [LARGE SCALE GENOMIC DNA]</scope>
    <source>
        <strain evidence="2">MUSC 164</strain>
    </source>
</reference>
<protein>
    <submittedName>
        <fullName evidence="2">Uncharacterized protein</fullName>
    </submittedName>
</protein>
<dbReference type="AlphaFoldDB" id="A0A1V4CUK0"/>
<sequence>MREQQPLRRASPLRHCRHSNAHCGRGDDPVPSGSRGLGGRWARRKASGVLTPLCAWLRDRYGPKAFEALFLLPAYFGPGRPACP</sequence>
<evidence type="ECO:0000313" key="3">
    <source>
        <dbReference type="Proteomes" id="UP000033615"/>
    </source>
</evidence>
<evidence type="ECO:0000313" key="2">
    <source>
        <dbReference type="EMBL" id="OPF71061.1"/>
    </source>
</evidence>
<feature type="region of interest" description="Disordered" evidence="1">
    <location>
        <begin position="18"/>
        <end position="39"/>
    </location>
</feature>
<proteinExistence type="predicted"/>
<keyword evidence="3" id="KW-1185">Reference proteome</keyword>
<evidence type="ECO:0000256" key="1">
    <source>
        <dbReference type="SAM" id="MobiDB-lite"/>
    </source>
</evidence>